<dbReference type="PANTHER" id="PTHR13659">
    <property type="entry name" value="AUTOSOMAL HIGHLY CONSERVED PROTEIN"/>
    <property type="match status" value="1"/>
</dbReference>
<comment type="subcellular location">
    <subcellularLocation>
        <location evidence="1">Membrane</location>
        <topology evidence="1">Multi-pass membrane protein</topology>
    </subcellularLocation>
</comment>
<dbReference type="AlphaFoldDB" id="A0A814H3B4"/>
<accession>A0A814H3B4</accession>
<evidence type="ECO:0000256" key="5">
    <source>
        <dbReference type="SAM" id="Phobius"/>
    </source>
</evidence>
<keyword evidence="3 5" id="KW-1133">Transmembrane helix</keyword>
<organism evidence="7 9">
    <name type="scientific">Rotaria sordida</name>
    <dbReference type="NCBI Taxonomy" id="392033"/>
    <lineage>
        <taxon>Eukaryota</taxon>
        <taxon>Metazoa</taxon>
        <taxon>Spiralia</taxon>
        <taxon>Gnathifera</taxon>
        <taxon>Rotifera</taxon>
        <taxon>Eurotatoria</taxon>
        <taxon>Bdelloidea</taxon>
        <taxon>Philodinida</taxon>
        <taxon>Philodinidae</taxon>
        <taxon>Rotaria</taxon>
    </lineage>
</organism>
<comment type="caution">
    <text evidence="7">The sequence shown here is derived from an EMBL/GenBank/DDBJ whole genome shotgun (WGS) entry which is preliminary data.</text>
</comment>
<dbReference type="GO" id="GO:0016020">
    <property type="term" value="C:membrane"/>
    <property type="evidence" value="ECO:0007669"/>
    <property type="project" value="UniProtKB-SubCell"/>
</dbReference>
<dbReference type="Proteomes" id="UP000663854">
    <property type="component" value="Unassembled WGS sequence"/>
</dbReference>
<dbReference type="PANTHER" id="PTHR13659:SF5">
    <property type="entry name" value="PROTEIN FAM8A1"/>
    <property type="match status" value="1"/>
</dbReference>
<keyword evidence="2 5" id="KW-0812">Transmembrane</keyword>
<keyword evidence="4 5" id="KW-0472">Membrane</keyword>
<evidence type="ECO:0000313" key="9">
    <source>
        <dbReference type="Proteomes" id="UP000663854"/>
    </source>
</evidence>
<gene>
    <name evidence="7" type="ORF">PYM288_LOCUS14776</name>
    <name evidence="8" type="ORF">ZHD862_LOCUS22271</name>
</gene>
<dbReference type="InterPro" id="IPR039871">
    <property type="entry name" value="FAM8A1"/>
</dbReference>
<evidence type="ECO:0000313" key="7">
    <source>
        <dbReference type="EMBL" id="CAF1004353.1"/>
    </source>
</evidence>
<evidence type="ECO:0000256" key="2">
    <source>
        <dbReference type="ARBA" id="ARBA00022692"/>
    </source>
</evidence>
<dbReference type="Proteomes" id="UP000663864">
    <property type="component" value="Unassembled WGS sequence"/>
</dbReference>
<sequence>MTVDEYSKLIAKWQEAYYAWNNSYVTYYNMMMFNSLVQQLPVLTGVNLLTTTTEINHPVPVDPLADIRNARLKVASIWRRFLAEAIDFILLHAFKILIIFILSNYLHLIDASRLTLNYMISSLIYDETLSFPIELICVELAYLIGSIAFESFCLTRYGATPGKRLFRLRVLKCDHLQIQENGDVTIEPGTILDSAAALTRSSFKTLMSTFLFPAIIVALLTSQNRQTSYDMAANTVVVEFQRRH</sequence>
<evidence type="ECO:0000256" key="4">
    <source>
        <dbReference type="ARBA" id="ARBA00023136"/>
    </source>
</evidence>
<feature type="domain" description="RDD" evidence="6">
    <location>
        <begin position="74"/>
        <end position="234"/>
    </location>
</feature>
<evidence type="ECO:0000259" key="6">
    <source>
        <dbReference type="Pfam" id="PF06271"/>
    </source>
</evidence>
<name>A0A814H3B4_9BILA</name>
<protein>
    <recommendedName>
        <fullName evidence="6">RDD domain-containing protein</fullName>
    </recommendedName>
</protein>
<reference evidence="7" key="1">
    <citation type="submission" date="2021-02" db="EMBL/GenBank/DDBJ databases">
        <authorList>
            <person name="Nowell W R."/>
        </authorList>
    </citation>
    <scope>NUCLEOTIDE SEQUENCE</scope>
</reference>
<evidence type="ECO:0000256" key="3">
    <source>
        <dbReference type="ARBA" id="ARBA00022989"/>
    </source>
</evidence>
<dbReference type="Pfam" id="PF06271">
    <property type="entry name" value="RDD"/>
    <property type="match status" value="1"/>
</dbReference>
<proteinExistence type="predicted"/>
<dbReference type="EMBL" id="CAJNOH010000336">
    <property type="protein sequence ID" value="CAF1004353.1"/>
    <property type="molecule type" value="Genomic_DNA"/>
</dbReference>
<evidence type="ECO:0000256" key="1">
    <source>
        <dbReference type="ARBA" id="ARBA00004141"/>
    </source>
</evidence>
<feature type="transmembrane region" description="Helical" evidence="5">
    <location>
        <begin position="81"/>
        <end position="106"/>
    </location>
</feature>
<dbReference type="InterPro" id="IPR010432">
    <property type="entry name" value="RDD"/>
</dbReference>
<dbReference type="EMBL" id="CAJNOT010001378">
    <property type="protein sequence ID" value="CAF1190408.1"/>
    <property type="molecule type" value="Genomic_DNA"/>
</dbReference>
<evidence type="ECO:0000313" key="8">
    <source>
        <dbReference type="EMBL" id="CAF1190408.1"/>
    </source>
</evidence>